<feature type="transmembrane region" description="Helical" evidence="1">
    <location>
        <begin position="45"/>
        <end position="66"/>
    </location>
</feature>
<sequence>MGSLNPVGSVFTSAVMGYLRRGLLARPVCPDCGSKNTATGRLVKLGAGFGVGIVGSILCYLLGFFYPLGRLMIPFLLLFGALMAITPSLGKYCCMDCDAYWNPETPETIWRPRPPGI</sequence>
<accession>B1I5Y5</accession>
<reference evidence="2 3" key="2">
    <citation type="journal article" date="2008" name="Science">
        <title>Environmental genomics reveals a single-species ecosystem deep within Earth.</title>
        <authorList>
            <person name="Chivian D."/>
            <person name="Brodie E.L."/>
            <person name="Alm E.J."/>
            <person name="Culley D.E."/>
            <person name="Dehal P.S."/>
            <person name="Desantis T.Z."/>
            <person name="Gihring T.M."/>
            <person name="Lapidus A."/>
            <person name="Lin L.H."/>
            <person name="Lowry S.R."/>
            <person name="Moser D.P."/>
            <person name="Richardson P.M."/>
            <person name="Southam G."/>
            <person name="Wanger G."/>
            <person name="Pratt L.M."/>
            <person name="Andersen G.L."/>
            <person name="Hazen T.C."/>
            <person name="Brockman F.J."/>
            <person name="Arkin A.P."/>
            <person name="Onstott T.C."/>
        </authorList>
    </citation>
    <scope>NUCLEOTIDE SEQUENCE [LARGE SCALE GENOMIC DNA]</scope>
    <source>
        <strain evidence="2 3">MP104C</strain>
    </source>
</reference>
<name>B1I5Y5_DESAP</name>
<dbReference type="AlphaFoldDB" id="B1I5Y5"/>
<keyword evidence="1" id="KW-1133">Transmembrane helix</keyword>
<dbReference type="RefSeq" id="WP_012303040.1">
    <property type="nucleotide sequence ID" value="NC_010424.1"/>
</dbReference>
<dbReference type="eggNOG" id="ENOG50344H9">
    <property type="taxonomic scope" value="Bacteria"/>
</dbReference>
<keyword evidence="1" id="KW-0472">Membrane</keyword>
<reference evidence="3" key="1">
    <citation type="submission" date="2007-10" db="EMBL/GenBank/DDBJ databases">
        <title>Complete sequence of chromosome of Desulforudis audaxviator MP104C.</title>
        <authorList>
            <person name="Copeland A."/>
            <person name="Lucas S."/>
            <person name="Lapidus A."/>
            <person name="Barry K."/>
            <person name="Glavina del Rio T."/>
            <person name="Dalin E."/>
            <person name="Tice H."/>
            <person name="Bruce D."/>
            <person name="Pitluck S."/>
            <person name="Lowry S.R."/>
            <person name="Larimer F."/>
            <person name="Land M.L."/>
            <person name="Hauser L."/>
            <person name="Kyrpides N."/>
            <person name="Ivanova N.N."/>
            <person name="Richardson P."/>
        </authorList>
    </citation>
    <scope>NUCLEOTIDE SEQUENCE [LARGE SCALE GENOMIC DNA]</scope>
    <source>
        <strain evidence="3">MP104C</strain>
    </source>
</reference>
<gene>
    <name evidence="2" type="ordered locus">Daud_1974</name>
</gene>
<organism evidence="2 3">
    <name type="scientific">Desulforudis audaxviator (strain MP104C)</name>
    <dbReference type="NCBI Taxonomy" id="477974"/>
    <lineage>
        <taxon>Bacteria</taxon>
        <taxon>Bacillati</taxon>
        <taxon>Bacillota</taxon>
        <taxon>Clostridia</taxon>
        <taxon>Thermoanaerobacterales</taxon>
        <taxon>Candidatus Desulforudaceae</taxon>
        <taxon>Candidatus Desulforudis</taxon>
    </lineage>
</organism>
<keyword evidence="1" id="KW-0812">Transmembrane</keyword>
<dbReference type="OrthoDB" id="1808288at2"/>
<evidence type="ECO:0000313" key="3">
    <source>
        <dbReference type="Proteomes" id="UP000008544"/>
    </source>
</evidence>
<dbReference type="Proteomes" id="UP000008544">
    <property type="component" value="Chromosome"/>
</dbReference>
<dbReference type="HOGENOM" id="CLU_168138_0_0_9"/>
<evidence type="ECO:0000256" key="1">
    <source>
        <dbReference type="SAM" id="Phobius"/>
    </source>
</evidence>
<keyword evidence="3" id="KW-1185">Reference proteome</keyword>
<protein>
    <submittedName>
        <fullName evidence="2">Uncharacterized protein</fullName>
    </submittedName>
</protein>
<dbReference type="EMBL" id="CP000860">
    <property type="protein sequence ID" value="ACA60465.1"/>
    <property type="molecule type" value="Genomic_DNA"/>
</dbReference>
<evidence type="ECO:0000313" key="2">
    <source>
        <dbReference type="EMBL" id="ACA60465.1"/>
    </source>
</evidence>
<feature type="transmembrane region" description="Helical" evidence="1">
    <location>
        <begin position="72"/>
        <end position="90"/>
    </location>
</feature>
<dbReference type="KEGG" id="dau:Daud_1974"/>
<proteinExistence type="predicted"/>